<feature type="domain" description="Pyridoxamine 5'-phosphate oxidase N-terminal" evidence="2">
    <location>
        <begin position="27"/>
        <end position="127"/>
    </location>
</feature>
<dbReference type="Pfam" id="PF01243">
    <property type="entry name" value="PNPOx_N"/>
    <property type="match status" value="1"/>
</dbReference>
<evidence type="ECO:0000313" key="4">
    <source>
        <dbReference type="Proteomes" id="UP000791080"/>
    </source>
</evidence>
<keyword evidence="1" id="KW-0560">Oxidoreductase</keyword>
<protein>
    <submittedName>
        <fullName evidence="3">Pyridoxamine 5'-phosphate oxidase</fullName>
    </submittedName>
</protein>
<sequence length="171" mass="18909">MAIDEPVAELDPRFSAPDALPTSWLRMEKALRGAETYWLSSVRGDGRPHVSTLLAVWLDGAAYFCTGEDEQKARNIQRSPLCALTTGSNLLNEGLDVVVEGTAEQISEESVLREIADSYLDKYGEAWRFEVRDGRFHGTGGGGNVAVVYRIRPAKILAFDKGGSSQTRWRF</sequence>
<proteinExistence type="predicted"/>
<evidence type="ECO:0000313" key="3">
    <source>
        <dbReference type="EMBL" id="MCP2331355.1"/>
    </source>
</evidence>
<dbReference type="InterPro" id="IPR012349">
    <property type="entry name" value="Split_barrel_FMN-bd"/>
</dbReference>
<organism evidence="3 4">
    <name type="scientific">Actinoalloteichus caeruleus DSM 43889</name>
    <dbReference type="NCBI Taxonomy" id="1120930"/>
    <lineage>
        <taxon>Bacteria</taxon>
        <taxon>Bacillati</taxon>
        <taxon>Actinomycetota</taxon>
        <taxon>Actinomycetes</taxon>
        <taxon>Pseudonocardiales</taxon>
        <taxon>Pseudonocardiaceae</taxon>
        <taxon>Actinoalloteichus</taxon>
        <taxon>Actinoalloteichus cyanogriseus</taxon>
    </lineage>
</organism>
<evidence type="ECO:0000259" key="2">
    <source>
        <dbReference type="Pfam" id="PF01243"/>
    </source>
</evidence>
<dbReference type="EMBL" id="AUBJ02000001">
    <property type="protein sequence ID" value="MCP2331355.1"/>
    <property type="molecule type" value="Genomic_DNA"/>
</dbReference>
<dbReference type="Gene3D" id="2.30.110.10">
    <property type="entry name" value="Electron Transport, Fmn-binding Protein, Chain A"/>
    <property type="match status" value="1"/>
</dbReference>
<comment type="caution">
    <text evidence="3">The sequence shown here is derived from an EMBL/GenBank/DDBJ whole genome shotgun (WGS) entry which is preliminary data.</text>
</comment>
<gene>
    <name evidence="3" type="ORF">G443_001625</name>
</gene>
<name>A0ABT1JFT1_ACTCY</name>
<evidence type="ECO:0000256" key="1">
    <source>
        <dbReference type="ARBA" id="ARBA00023002"/>
    </source>
</evidence>
<accession>A0ABT1JFT1</accession>
<reference evidence="3 4" key="1">
    <citation type="submission" date="2013-07" db="EMBL/GenBank/DDBJ databases">
        <authorList>
            <consortium name="DOE Joint Genome Institute"/>
            <person name="Reeve W."/>
            <person name="Huntemann M."/>
            <person name="Han J."/>
            <person name="Chen A."/>
            <person name="Kyrpides N."/>
            <person name="Mavromatis K."/>
            <person name="Markowitz V."/>
            <person name="Palaniappan K."/>
            <person name="Ivanova N."/>
            <person name="Schaumberg A."/>
            <person name="Pati A."/>
            <person name="Liolios K."/>
            <person name="Nordberg H.P."/>
            <person name="Cantor M.N."/>
            <person name="Hua S.X."/>
            <person name="Woyke T."/>
        </authorList>
    </citation>
    <scope>NUCLEOTIDE SEQUENCE [LARGE SCALE GENOMIC DNA]</scope>
    <source>
        <strain evidence="3 4">DSM 43889</strain>
    </source>
</reference>
<dbReference type="RefSeq" id="WP_026420728.1">
    <property type="nucleotide sequence ID" value="NZ_AUBJ02000001.1"/>
</dbReference>
<dbReference type="PANTHER" id="PTHR35176:SF4">
    <property type="entry name" value="PYRIDOXAMINE 5'-PHOSPHATE OXIDASE-RELATED FMN-BINDING"/>
    <property type="match status" value="1"/>
</dbReference>
<dbReference type="InterPro" id="IPR011576">
    <property type="entry name" value="Pyridox_Oxase_N"/>
</dbReference>
<dbReference type="SUPFAM" id="SSF50475">
    <property type="entry name" value="FMN-binding split barrel"/>
    <property type="match status" value="1"/>
</dbReference>
<keyword evidence="4" id="KW-1185">Reference proteome</keyword>
<dbReference type="InterPro" id="IPR052019">
    <property type="entry name" value="F420H2_bilvrd_red/Heme_oxyg"/>
</dbReference>
<dbReference type="Proteomes" id="UP000791080">
    <property type="component" value="Unassembled WGS sequence"/>
</dbReference>
<reference evidence="3 4" key="2">
    <citation type="submission" date="2022-06" db="EMBL/GenBank/DDBJ databases">
        <title>Genomic Encyclopedia of Type Strains, Phase I: the one thousand microbial genomes (KMG-I) project.</title>
        <authorList>
            <person name="Kyrpides N."/>
        </authorList>
    </citation>
    <scope>NUCLEOTIDE SEQUENCE [LARGE SCALE GENOMIC DNA]</scope>
    <source>
        <strain evidence="3 4">DSM 43889</strain>
    </source>
</reference>
<dbReference type="PANTHER" id="PTHR35176">
    <property type="entry name" value="HEME OXYGENASE HI_0854-RELATED"/>
    <property type="match status" value="1"/>
</dbReference>